<proteinExistence type="inferred from homology"/>
<dbReference type="InterPro" id="IPR013249">
    <property type="entry name" value="RNA_pol_sigma70_r4_t2"/>
</dbReference>
<dbReference type="PANTHER" id="PTHR43133:SF8">
    <property type="entry name" value="RNA POLYMERASE SIGMA FACTOR HI_1459-RELATED"/>
    <property type="match status" value="1"/>
</dbReference>
<evidence type="ECO:0000256" key="4">
    <source>
        <dbReference type="ARBA" id="ARBA00023125"/>
    </source>
</evidence>
<evidence type="ECO:0000313" key="8">
    <source>
        <dbReference type="EMBL" id="SHE89656.1"/>
    </source>
</evidence>
<dbReference type="SUPFAM" id="SSF88659">
    <property type="entry name" value="Sigma3 and sigma4 domains of RNA polymerase sigma factors"/>
    <property type="match status" value="1"/>
</dbReference>
<evidence type="ECO:0000259" key="7">
    <source>
        <dbReference type="Pfam" id="PF08281"/>
    </source>
</evidence>
<dbReference type="STRING" id="1120975.SAMN02746064_01426"/>
<keyword evidence="9" id="KW-1185">Reference proteome</keyword>
<feature type="domain" description="RNA polymerase sigma-70 region 2" evidence="6">
    <location>
        <begin position="24"/>
        <end position="89"/>
    </location>
</feature>
<dbReference type="InterPro" id="IPR013325">
    <property type="entry name" value="RNA_pol_sigma_r2"/>
</dbReference>
<organism evidence="8 9">
    <name type="scientific">Alkalibacter saccharofermentans DSM 14828</name>
    <dbReference type="NCBI Taxonomy" id="1120975"/>
    <lineage>
        <taxon>Bacteria</taxon>
        <taxon>Bacillati</taxon>
        <taxon>Bacillota</taxon>
        <taxon>Clostridia</taxon>
        <taxon>Eubacteriales</taxon>
        <taxon>Eubacteriaceae</taxon>
        <taxon>Alkalibacter</taxon>
    </lineage>
</organism>
<dbReference type="RefSeq" id="WP_159432070.1">
    <property type="nucleotide sequence ID" value="NZ_FQTU01000009.1"/>
</dbReference>
<keyword evidence="3" id="KW-0731">Sigma factor</keyword>
<dbReference type="SUPFAM" id="SSF88946">
    <property type="entry name" value="Sigma2 domain of RNA polymerase sigma factors"/>
    <property type="match status" value="1"/>
</dbReference>
<dbReference type="InterPro" id="IPR039425">
    <property type="entry name" value="RNA_pol_sigma-70-like"/>
</dbReference>
<gene>
    <name evidence="8" type="ORF">SAMN02746064_01426</name>
</gene>
<accession>A0A1M4X866</accession>
<dbReference type="Pfam" id="PF08281">
    <property type="entry name" value="Sigma70_r4_2"/>
    <property type="match status" value="1"/>
</dbReference>
<comment type="similarity">
    <text evidence="1">Belongs to the sigma-70 factor family. ECF subfamily.</text>
</comment>
<dbReference type="EMBL" id="FQTU01000009">
    <property type="protein sequence ID" value="SHE89656.1"/>
    <property type="molecule type" value="Genomic_DNA"/>
</dbReference>
<dbReference type="Gene3D" id="1.10.10.10">
    <property type="entry name" value="Winged helix-like DNA-binding domain superfamily/Winged helix DNA-binding domain"/>
    <property type="match status" value="1"/>
</dbReference>
<evidence type="ECO:0000256" key="5">
    <source>
        <dbReference type="ARBA" id="ARBA00023163"/>
    </source>
</evidence>
<dbReference type="Pfam" id="PF04542">
    <property type="entry name" value="Sigma70_r2"/>
    <property type="match status" value="1"/>
</dbReference>
<dbReference type="PANTHER" id="PTHR43133">
    <property type="entry name" value="RNA POLYMERASE ECF-TYPE SIGMA FACTO"/>
    <property type="match status" value="1"/>
</dbReference>
<name>A0A1M4X866_9FIRM</name>
<evidence type="ECO:0000259" key="6">
    <source>
        <dbReference type="Pfam" id="PF04542"/>
    </source>
</evidence>
<dbReference type="InterPro" id="IPR013324">
    <property type="entry name" value="RNA_pol_sigma_r3/r4-like"/>
</dbReference>
<evidence type="ECO:0000256" key="3">
    <source>
        <dbReference type="ARBA" id="ARBA00023082"/>
    </source>
</evidence>
<dbReference type="CDD" id="cd06171">
    <property type="entry name" value="Sigma70_r4"/>
    <property type="match status" value="1"/>
</dbReference>
<feature type="domain" description="RNA polymerase sigma factor 70 region 4 type 2" evidence="7">
    <location>
        <begin position="126"/>
        <end position="170"/>
    </location>
</feature>
<dbReference type="GO" id="GO:0016987">
    <property type="term" value="F:sigma factor activity"/>
    <property type="evidence" value="ECO:0007669"/>
    <property type="project" value="UniProtKB-KW"/>
</dbReference>
<evidence type="ECO:0000256" key="2">
    <source>
        <dbReference type="ARBA" id="ARBA00023015"/>
    </source>
</evidence>
<dbReference type="InterPro" id="IPR036388">
    <property type="entry name" value="WH-like_DNA-bd_sf"/>
</dbReference>
<keyword evidence="5" id="KW-0804">Transcription</keyword>
<evidence type="ECO:0000313" key="9">
    <source>
        <dbReference type="Proteomes" id="UP000184251"/>
    </source>
</evidence>
<keyword evidence="2" id="KW-0805">Transcription regulation</keyword>
<dbReference type="InterPro" id="IPR014284">
    <property type="entry name" value="RNA_pol_sigma-70_dom"/>
</dbReference>
<reference evidence="8 9" key="1">
    <citation type="submission" date="2016-11" db="EMBL/GenBank/DDBJ databases">
        <authorList>
            <person name="Jaros S."/>
            <person name="Januszkiewicz K."/>
            <person name="Wedrychowicz H."/>
        </authorList>
    </citation>
    <scope>NUCLEOTIDE SEQUENCE [LARGE SCALE GENOMIC DNA]</scope>
    <source>
        <strain evidence="8 9">DSM 14828</strain>
    </source>
</reference>
<dbReference type="NCBIfam" id="TIGR02937">
    <property type="entry name" value="sigma70-ECF"/>
    <property type="match status" value="1"/>
</dbReference>
<dbReference type="Proteomes" id="UP000184251">
    <property type="component" value="Unassembled WGS sequence"/>
</dbReference>
<dbReference type="GO" id="GO:0006352">
    <property type="term" value="P:DNA-templated transcription initiation"/>
    <property type="evidence" value="ECO:0007669"/>
    <property type="project" value="InterPro"/>
</dbReference>
<dbReference type="AlphaFoldDB" id="A0A1M4X866"/>
<keyword evidence="4" id="KW-0238">DNA-binding</keyword>
<dbReference type="OrthoDB" id="9784984at2"/>
<dbReference type="Gene3D" id="1.10.1740.10">
    <property type="match status" value="1"/>
</dbReference>
<sequence>MGINESNLIKDLKKGKNEAFELIVKEYGNKVYNLIVKMISDREDARDLTQDVFIRVYNNIDFFRGESSFYTWIYSIAVNCSKDYWRKKKEYFSLDNIREISDGENKTESTAETNELRAIIFAEIYKLDTDHREAVILRDVMGFSYSEISEILGVSQGTVKSRISRGRYKLRSCLQSLNVYEGGNKDGS</sequence>
<protein>
    <submittedName>
        <fullName evidence="8">RNA polymerase, sigma-24 subunit, RpoE</fullName>
    </submittedName>
</protein>
<dbReference type="GO" id="GO:0003677">
    <property type="term" value="F:DNA binding"/>
    <property type="evidence" value="ECO:0007669"/>
    <property type="project" value="UniProtKB-KW"/>
</dbReference>
<dbReference type="InterPro" id="IPR007627">
    <property type="entry name" value="RNA_pol_sigma70_r2"/>
</dbReference>
<evidence type="ECO:0000256" key="1">
    <source>
        <dbReference type="ARBA" id="ARBA00010641"/>
    </source>
</evidence>